<keyword evidence="4" id="KW-0813">Transport</keyword>
<keyword evidence="4" id="KW-0406">Ion transport</keyword>
<organism evidence="6 7">
    <name type="scientific">Tieghemiomyces parasiticus</name>
    <dbReference type="NCBI Taxonomy" id="78921"/>
    <lineage>
        <taxon>Eukaryota</taxon>
        <taxon>Fungi</taxon>
        <taxon>Fungi incertae sedis</taxon>
        <taxon>Zoopagomycota</taxon>
        <taxon>Kickxellomycotina</taxon>
        <taxon>Dimargaritomycetes</taxon>
        <taxon>Dimargaritales</taxon>
        <taxon>Dimargaritaceae</taxon>
        <taxon>Tieghemiomyces</taxon>
    </lineage>
</organism>
<sequence length="226" mass="25283">MDHDHGGHGGHEGHDMPGMEPMCSMNMVFNWDTQNVCVLFDSWRINSVESLLVSCLAIIALSAGYELTKQLIRRWECYAVRQGGGATRRRRRRNSDGDDMDSSSRCPAGNSDATSTRGTTTPGWTNEEDSAEDAAETSRLARDQDMAIRVQGRGQGERSAPKKSQTNLRVTRSALYSLQVFYSFLLMLIFMTYNWYLVISVVVGTAIGHYFFAPDEMAGFRSMSCH</sequence>
<dbReference type="InterPro" id="IPR007274">
    <property type="entry name" value="Cop_transporter"/>
</dbReference>
<evidence type="ECO:0000256" key="1">
    <source>
        <dbReference type="ARBA" id="ARBA00022692"/>
    </source>
</evidence>
<feature type="region of interest" description="Disordered" evidence="5">
    <location>
        <begin position="86"/>
        <end position="138"/>
    </location>
</feature>
<dbReference type="Pfam" id="PF04145">
    <property type="entry name" value="Ctr"/>
    <property type="match status" value="1"/>
</dbReference>
<keyword evidence="4" id="KW-0187">Copper transport</keyword>
<dbReference type="PANTHER" id="PTHR12483:SF115">
    <property type="entry name" value="COPPER TRANSPORT PROTEIN"/>
    <property type="match status" value="1"/>
</dbReference>
<comment type="caution">
    <text evidence="6">The sequence shown here is derived from an EMBL/GenBank/DDBJ whole genome shotgun (WGS) entry which is preliminary data.</text>
</comment>
<name>A0A9W8AB28_9FUNG</name>
<comment type="subcellular location">
    <subcellularLocation>
        <location evidence="4">Membrane</location>
        <topology evidence="4">Multi-pass membrane protein</topology>
    </subcellularLocation>
</comment>
<keyword evidence="4" id="KW-0186">Copper</keyword>
<protein>
    <recommendedName>
        <fullName evidence="4">Copper transport protein</fullName>
    </recommendedName>
</protein>
<dbReference type="AlphaFoldDB" id="A0A9W8AB28"/>
<evidence type="ECO:0000256" key="4">
    <source>
        <dbReference type="RuleBase" id="RU367022"/>
    </source>
</evidence>
<proteinExistence type="inferred from homology"/>
<comment type="similarity">
    <text evidence="4">Belongs to the copper transporter (Ctr) (TC 1.A.56) family. SLC31A subfamily.</text>
</comment>
<dbReference type="Proteomes" id="UP001150569">
    <property type="component" value="Unassembled WGS sequence"/>
</dbReference>
<keyword evidence="1 4" id="KW-0812">Transmembrane</keyword>
<evidence type="ECO:0000256" key="2">
    <source>
        <dbReference type="ARBA" id="ARBA00022989"/>
    </source>
</evidence>
<dbReference type="OrthoDB" id="161814at2759"/>
<feature type="compositionally biased region" description="Acidic residues" evidence="5">
    <location>
        <begin position="126"/>
        <end position="135"/>
    </location>
</feature>
<keyword evidence="7" id="KW-1185">Reference proteome</keyword>
<keyword evidence="2 4" id="KW-1133">Transmembrane helix</keyword>
<evidence type="ECO:0000256" key="3">
    <source>
        <dbReference type="ARBA" id="ARBA00023136"/>
    </source>
</evidence>
<dbReference type="EMBL" id="JANBPT010000122">
    <property type="protein sequence ID" value="KAJ1927339.1"/>
    <property type="molecule type" value="Genomic_DNA"/>
</dbReference>
<evidence type="ECO:0000313" key="6">
    <source>
        <dbReference type="EMBL" id="KAJ1927339.1"/>
    </source>
</evidence>
<accession>A0A9W8AB28</accession>
<feature type="compositionally biased region" description="Low complexity" evidence="5">
    <location>
        <begin position="114"/>
        <end position="125"/>
    </location>
</feature>
<dbReference type="GO" id="GO:0016020">
    <property type="term" value="C:membrane"/>
    <property type="evidence" value="ECO:0007669"/>
    <property type="project" value="UniProtKB-SubCell"/>
</dbReference>
<dbReference type="GO" id="GO:0005375">
    <property type="term" value="F:copper ion transmembrane transporter activity"/>
    <property type="evidence" value="ECO:0007669"/>
    <property type="project" value="UniProtKB-UniRule"/>
</dbReference>
<feature type="transmembrane region" description="Helical" evidence="4">
    <location>
        <begin position="196"/>
        <end position="213"/>
    </location>
</feature>
<evidence type="ECO:0000313" key="7">
    <source>
        <dbReference type="Proteomes" id="UP001150569"/>
    </source>
</evidence>
<dbReference type="PANTHER" id="PTHR12483">
    <property type="entry name" value="SOLUTE CARRIER FAMILY 31 COPPER TRANSPORTERS"/>
    <property type="match status" value="1"/>
</dbReference>
<gene>
    <name evidence="6" type="primary">CTR2_1</name>
    <name evidence="6" type="ORF">IWQ60_003009</name>
</gene>
<evidence type="ECO:0000256" key="5">
    <source>
        <dbReference type="SAM" id="MobiDB-lite"/>
    </source>
</evidence>
<reference evidence="6" key="1">
    <citation type="submission" date="2022-07" db="EMBL/GenBank/DDBJ databases">
        <title>Phylogenomic reconstructions and comparative analyses of Kickxellomycotina fungi.</title>
        <authorList>
            <person name="Reynolds N.K."/>
            <person name="Stajich J.E."/>
            <person name="Barry K."/>
            <person name="Grigoriev I.V."/>
            <person name="Crous P."/>
            <person name="Smith M.E."/>
        </authorList>
    </citation>
    <scope>NUCLEOTIDE SEQUENCE</scope>
    <source>
        <strain evidence="6">RSA 861</strain>
    </source>
</reference>
<keyword evidence="3 4" id="KW-0472">Membrane</keyword>